<evidence type="ECO:0000256" key="3">
    <source>
        <dbReference type="ARBA" id="ARBA00022692"/>
    </source>
</evidence>
<feature type="transmembrane region" description="Helical" evidence="9">
    <location>
        <begin position="229"/>
        <end position="247"/>
    </location>
</feature>
<dbReference type="SMART" id="SM00116">
    <property type="entry name" value="CBS"/>
    <property type="match status" value="1"/>
</dbReference>
<accession>A0ABR3GDS2</accession>
<dbReference type="PANTHER" id="PTHR45711">
    <property type="entry name" value="CHLORIDE CHANNEL PROTEIN"/>
    <property type="match status" value="1"/>
</dbReference>
<keyword evidence="2 9" id="KW-0813">Transport</keyword>
<dbReference type="Pfam" id="PF00571">
    <property type="entry name" value="CBS"/>
    <property type="match status" value="1"/>
</dbReference>
<evidence type="ECO:0000256" key="9">
    <source>
        <dbReference type="RuleBase" id="RU361221"/>
    </source>
</evidence>
<dbReference type="InterPro" id="IPR014743">
    <property type="entry name" value="Cl-channel_core"/>
</dbReference>
<evidence type="ECO:0000256" key="6">
    <source>
        <dbReference type="ARBA" id="ARBA00023136"/>
    </source>
</evidence>
<dbReference type="PRINTS" id="PR00762">
    <property type="entry name" value="CLCHANNEL"/>
</dbReference>
<evidence type="ECO:0000256" key="1">
    <source>
        <dbReference type="ARBA" id="ARBA00004141"/>
    </source>
</evidence>
<keyword evidence="8" id="KW-0129">CBS domain</keyword>
<dbReference type="PROSITE" id="PS51371">
    <property type="entry name" value="CBS"/>
    <property type="match status" value="1"/>
</dbReference>
<evidence type="ECO:0000256" key="7">
    <source>
        <dbReference type="ARBA" id="ARBA00023214"/>
    </source>
</evidence>
<evidence type="ECO:0000256" key="8">
    <source>
        <dbReference type="PROSITE-ProRule" id="PRU00703"/>
    </source>
</evidence>
<dbReference type="CDD" id="cd03684">
    <property type="entry name" value="ClC_3_like"/>
    <property type="match status" value="1"/>
</dbReference>
<evidence type="ECO:0000256" key="2">
    <source>
        <dbReference type="ARBA" id="ARBA00022448"/>
    </source>
</evidence>
<keyword evidence="13" id="KW-1185">Reference proteome</keyword>
<protein>
    <recommendedName>
        <fullName evidence="9">Chloride channel protein</fullName>
    </recommendedName>
</protein>
<evidence type="ECO:0000313" key="12">
    <source>
        <dbReference type="EMBL" id="KAL0633983.1"/>
    </source>
</evidence>
<feature type="transmembrane region" description="Helical" evidence="9">
    <location>
        <begin position="414"/>
        <end position="434"/>
    </location>
</feature>
<evidence type="ECO:0000259" key="11">
    <source>
        <dbReference type="PROSITE" id="PS51371"/>
    </source>
</evidence>
<dbReference type="EMBL" id="JBBBZM010000107">
    <property type="protein sequence ID" value="KAL0633983.1"/>
    <property type="molecule type" value="Genomic_DNA"/>
</dbReference>
<evidence type="ECO:0000313" key="13">
    <source>
        <dbReference type="Proteomes" id="UP001447188"/>
    </source>
</evidence>
<organism evidence="12 13">
    <name type="scientific">Discina gigas</name>
    <dbReference type="NCBI Taxonomy" id="1032678"/>
    <lineage>
        <taxon>Eukaryota</taxon>
        <taxon>Fungi</taxon>
        <taxon>Dikarya</taxon>
        <taxon>Ascomycota</taxon>
        <taxon>Pezizomycotina</taxon>
        <taxon>Pezizomycetes</taxon>
        <taxon>Pezizales</taxon>
        <taxon>Discinaceae</taxon>
        <taxon>Discina</taxon>
    </lineage>
</organism>
<dbReference type="InterPro" id="IPR046342">
    <property type="entry name" value="CBS_dom_sf"/>
</dbReference>
<evidence type="ECO:0000256" key="4">
    <source>
        <dbReference type="ARBA" id="ARBA00022989"/>
    </source>
</evidence>
<keyword evidence="3 9" id="KW-0812">Transmembrane</keyword>
<comment type="subcellular location">
    <subcellularLocation>
        <location evidence="1 9">Membrane</location>
        <topology evidence="1 9">Multi-pass membrane protein</topology>
    </subcellularLocation>
</comment>
<dbReference type="InterPro" id="IPR001807">
    <property type="entry name" value="ClC"/>
</dbReference>
<keyword evidence="4 9" id="KW-1133">Transmembrane helix</keyword>
<feature type="signal peptide" evidence="10">
    <location>
        <begin position="1"/>
        <end position="22"/>
    </location>
</feature>
<reference evidence="12 13" key="1">
    <citation type="submission" date="2024-02" db="EMBL/GenBank/DDBJ databases">
        <title>Discinaceae phylogenomics.</title>
        <authorList>
            <person name="Dirks A.C."/>
            <person name="James T.Y."/>
        </authorList>
    </citation>
    <scope>NUCLEOTIDE SEQUENCE [LARGE SCALE GENOMIC DNA]</scope>
    <source>
        <strain evidence="12 13">ACD0624</strain>
    </source>
</reference>
<comment type="similarity">
    <text evidence="9">Belongs to the chloride channel (TC 2.A.49) family.</text>
</comment>
<keyword evidence="6 9" id="KW-0472">Membrane</keyword>
<keyword evidence="10" id="KW-0732">Signal</keyword>
<feature type="transmembrane region" description="Helical" evidence="9">
    <location>
        <begin position="97"/>
        <end position="114"/>
    </location>
</feature>
<feature type="transmembrane region" description="Helical" evidence="9">
    <location>
        <begin position="61"/>
        <end position="85"/>
    </location>
</feature>
<keyword evidence="7 9" id="KW-0868">Chloride</keyword>
<dbReference type="InterPro" id="IPR000644">
    <property type="entry name" value="CBS_dom"/>
</dbReference>
<evidence type="ECO:0000256" key="5">
    <source>
        <dbReference type="ARBA" id="ARBA00023065"/>
    </source>
</evidence>
<dbReference type="Gene3D" id="3.90.1280.20">
    <property type="match status" value="1"/>
</dbReference>
<dbReference type="Pfam" id="PF00654">
    <property type="entry name" value="Voltage_CLC"/>
    <property type="match status" value="1"/>
</dbReference>
<dbReference type="Gene3D" id="1.10.3080.10">
    <property type="entry name" value="Clc chloride channel"/>
    <property type="match status" value="1"/>
</dbReference>
<dbReference type="Proteomes" id="UP001447188">
    <property type="component" value="Unassembled WGS sequence"/>
</dbReference>
<evidence type="ECO:0000256" key="10">
    <source>
        <dbReference type="SAM" id="SignalP"/>
    </source>
</evidence>
<gene>
    <name evidence="12" type="primary">GEF1</name>
    <name evidence="12" type="ORF">Q9L58_007083</name>
</gene>
<sequence length="617" mass="68631">MKDFLGGWTLLIKSIGLPLAIASGLSVGKEGPSVHYAVCTGNVISRFFEKYRRNAAKTREILSACAAAGVAVAFGSPIGGVLFSLEEMSSNFPLKTMWRSYFCALVATAVLAAMNPFRTGQLVMFQVSYDRDWHFFEVVFFIMIGIFGGLYGEFVIKWNLRAQAFRKRYLTGYAIAEVTFLAGITAVICYLNMFLRIDMTESMEILFRECEGGHDYGGLCESGRRWRMVLSLTIATVIRVFLVIISYGCKVPAGIFVPSMAIGASFGRTVGILVQALHEAAPDSRFFASCEPDIPASLTCITPGTYAFLGAAAALSGIMHITVSVVVIMFELTGALTYILPTMIVVGVTKAVSDRFGKGGIADRMIWFNGFPFLDNKEERTFGVPVSHVMNQGLTVIPSTGMTLEDVGEFDSRLYLTVIFYFGAHIGCLIARFAPRSSRTPQEYALLIIASERARRERNIPPTSRCFFTATPNPNPTTPAGISTFAAALTHGTATHLSIDFTRFIDGSPLTVHPRLPLETVMEIFKKIGPRVILVEHRGKLTGVVTRKDVLKFQFMVENREHPKDDVGEALREERLWALIIRICLWVQRVIFRVEEQEEEREEDLMPEVELDERQQR</sequence>
<comment type="caution">
    <text evidence="9">Lacks conserved residue(s) required for the propagation of feature annotation.</text>
</comment>
<feature type="domain" description="CBS" evidence="11">
    <location>
        <begin position="501"/>
        <end position="564"/>
    </location>
</feature>
<dbReference type="SUPFAM" id="SSF81340">
    <property type="entry name" value="Clc chloride channel"/>
    <property type="match status" value="1"/>
</dbReference>
<dbReference type="SUPFAM" id="SSF54631">
    <property type="entry name" value="CBS-domain pair"/>
    <property type="match status" value="1"/>
</dbReference>
<feature type="chain" id="PRO_5046106213" description="Chloride channel protein" evidence="10">
    <location>
        <begin position="23"/>
        <end position="617"/>
    </location>
</feature>
<comment type="caution">
    <text evidence="12">The sequence shown here is derived from an EMBL/GenBank/DDBJ whole genome shotgun (WGS) entry which is preliminary data.</text>
</comment>
<name>A0ABR3GDS2_9PEZI</name>
<feature type="transmembrane region" description="Helical" evidence="9">
    <location>
        <begin position="172"/>
        <end position="195"/>
    </location>
</feature>
<proteinExistence type="inferred from homology"/>
<dbReference type="PANTHER" id="PTHR45711:SF9">
    <property type="entry name" value="ANION_PROTON EXCHANGE TRANSPORTER GEF1"/>
    <property type="match status" value="1"/>
</dbReference>
<keyword evidence="5 9" id="KW-0406">Ion transport</keyword>
<feature type="transmembrane region" description="Helical" evidence="9">
    <location>
        <begin position="135"/>
        <end position="152"/>
    </location>
</feature>